<evidence type="ECO:0000313" key="2">
    <source>
        <dbReference type="EMBL" id="OLP84501.1"/>
    </source>
</evidence>
<protein>
    <submittedName>
        <fullName evidence="2">Uncharacterized protein</fullName>
    </submittedName>
</protein>
<sequence length="225" mass="24878">MRGCWGPFEDSEGLASHFDGGANRLDGLVAAVLRWPLVVELTLQATGLPWSLFRTYREWKVGGQEVGAAAAVPRAATYTQGWSGAPWQIGLEPPRLESGGGSSRRDQTPRGRGQPSHRGRRERMSPGEDLQRKIVRALRHGEFGFRGSFERGGYLSIDSLKEVFGGGEDVWSEAFRFDRRAKKTRSEDAQGPPWPQSRPSRVGEKLPLEAEKTATATERTEASQD</sequence>
<organism evidence="2 3">
    <name type="scientific">Symbiodinium microadriaticum</name>
    <name type="common">Dinoflagellate</name>
    <name type="synonym">Zooxanthella microadriatica</name>
    <dbReference type="NCBI Taxonomy" id="2951"/>
    <lineage>
        <taxon>Eukaryota</taxon>
        <taxon>Sar</taxon>
        <taxon>Alveolata</taxon>
        <taxon>Dinophyceae</taxon>
        <taxon>Suessiales</taxon>
        <taxon>Symbiodiniaceae</taxon>
        <taxon>Symbiodinium</taxon>
    </lineage>
</organism>
<dbReference type="AlphaFoldDB" id="A0A1Q9CNJ7"/>
<feature type="compositionally biased region" description="Basic and acidic residues" evidence="1">
    <location>
        <begin position="201"/>
        <end position="225"/>
    </location>
</feature>
<feature type="region of interest" description="Disordered" evidence="1">
    <location>
        <begin position="85"/>
        <end position="129"/>
    </location>
</feature>
<dbReference type="Proteomes" id="UP000186817">
    <property type="component" value="Unassembled WGS sequence"/>
</dbReference>
<reference evidence="2 3" key="1">
    <citation type="submission" date="2016-02" db="EMBL/GenBank/DDBJ databases">
        <title>Genome analysis of coral dinoflagellate symbionts highlights evolutionary adaptations to a symbiotic lifestyle.</title>
        <authorList>
            <person name="Aranda M."/>
            <person name="Li Y."/>
            <person name="Liew Y.J."/>
            <person name="Baumgarten S."/>
            <person name="Simakov O."/>
            <person name="Wilson M."/>
            <person name="Piel J."/>
            <person name="Ashoor H."/>
            <person name="Bougouffa S."/>
            <person name="Bajic V.B."/>
            <person name="Ryu T."/>
            <person name="Ravasi T."/>
            <person name="Bayer T."/>
            <person name="Micklem G."/>
            <person name="Kim H."/>
            <person name="Bhak J."/>
            <person name="Lajeunesse T.C."/>
            <person name="Voolstra C.R."/>
        </authorList>
    </citation>
    <scope>NUCLEOTIDE SEQUENCE [LARGE SCALE GENOMIC DNA]</scope>
    <source>
        <strain evidence="2 3">CCMP2467</strain>
    </source>
</reference>
<dbReference type="EMBL" id="LSRX01001037">
    <property type="protein sequence ID" value="OLP84501.1"/>
    <property type="molecule type" value="Genomic_DNA"/>
</dbReference>
<proteinExistence type="predicted"/>
<keyword evidence="3" id="KW-1185">Reference proteome</keyword>
<feature type="region of interest" description="Disordered" evidence="1">
    <location>
        <begin position="180"/>
        <end position="225"/>
    </location>
</feature>
<evidence type="ECO:0000256" key="1">
    <source>
        <dbReference type="SAM" id="MobiDB-lite"/>
    </source>
</evidence>
<accession>A0A1Q9CNJ7</accession>
<name>A0A1Q9CNJ7_SYMMI</name>
<comment type="caution">
    <text evidence="2">The sequence shown here is derived from an EMBL/GenBank/DDBJ whole genome shotgun (WGS) entry which is preliminary data.</text>
</comment>
<gene>
    <name evidence="2" type="ORF">AK812_SmicGene34619</name>
</gene>
<evidence type="ECO:0000313" key="3">
    <source>
        <dbReference type="Proteomes" id="UP000186817"/>
    </source>
</evidence>